<sequence length="180" mass="21255">MSMAVIPPAHGRAGKEKATQEEPLIKPEEKKETRVLVEPAKSSRSTCRRCKDTIDRGETRIGIMAPSRYSGETPAYDTTWWFHVPCFITRQLRSREYTPKVRETSDLEGFDDLDPKERHKLEQTLKDFNRQYAERLERRRARRGRLTSDEEEEDESEEIEQKLEEEVQSHRAERRARHAK</sequence>
<dbReference type="OrthoDB" id="429950at2759"/>
<dbReference type="RefSeq" id="XP_004987872.1">
    <property type="nucleotide sequence ID" value="XM_004987815.1"/>
</dbReference>
<evidence type="ECO:0000313" key="8">
    <source>
        <dbReference type="EMBL" id="EGD81002.1"/>
    </source>
</evidence>
<dbReference type="eggNOG" id="KOG4437">
    <property type="taxonomic scope" value="Eukaryota"/>
</dbReference>
<feature type="domain" description="PARP-type" evidence="7">
    <location>
        <begin position="35"/>
        <end position="129"/>
    </location>
</feature>
<comment type="subcellular location">
    <subcellularLocation>
        <location evidence="1">Nucleus</location>
    </subcellularLocation>
</comment>
<dbReference type="InterPro" id="IPR036957">
    <property type="entry name" value="Znf_PARP_sf"/>
</dbReference>
<dbReference type="EMBL" id="GL832994">
    <property type="protein sequence ID" value="EGD81002.1"/>
    <property type="molecule type" value="Genomic_DNA"/>
</dbReference>
<dbReference type="GeneID" id="16068398"/>
<evidence type="ECO:0000256" key="1">
    <source>
        <dbReference type="ARBA" id="ARBA00004123"/>
    </source>
</evidence>
<evidence type="ECO:0000256" key="4">
    <source>
        <dbReference type="ARBA" id="ARBA00022833"/>
    </source>
</evidence>
<dbReference type="GO" id="GO:0008270">
    <property type="term" value="F:zinc ion binding"/>
    <property type="evidence" value="ECO:0007669"/>
    <property type="project" value="UniProtKB-KW"/>
</dbReference>
<gene>
    <name evidence="8" type="ORF">PTSG_10946</name>
</gene>
<dbReference type="Proteomes" id="UP000007799">
    <property type="component" value="Unassembled WGS sequence"/>
</dbReference>
<accession>F2US93</accession>
<dbReference type="GO" id="GO:0005634">
    <property type="term" value="C:nucleus"/>
    <property type="evidence" value="ECO:0007669"/>
    <property type="project" value="UniProtKB-SubCell"/>
</dbReference>
<dbReference type="PROSITE" id="PS50064">
    <property type="entry name" value="ZF_PARP_2"/>
    <property type="match status" value="1"/>
</dbReference>
<reference evidence="8" key="1">
    <citation type="submission" date="2009-08" db="EMBL/GenBank/DDBJ databases">
        <title>Annotation of Salpingoeca rosetta.</title>
        <authorList>
            <consortium name="The Broad Institute Genome Sequencing Platform"/>
            <person name="Russ C."/>
            <person name="Cuomo C."/>
            <person name="Burger G."/>
            <person name="Gray M.W."/>
            <person name="Holland P.W.H."/>
            <person name="King N."/>
            <person name="Lang F.B.F."/>
            <person name="Roger A.J."/>
            <person name="Ruiz-Trillo I."/>
            <person name="Young S.K."/>
            <person name="Zeng Q."/>
            <person name="Gargeya S."/>
            <person name="Alvarado L."/>
            <person name="Berlin A."/>
            <person name="Chapman S.B."/>
            <person name="Chen Z."/>
            <person name="Freedman E."/>
            <person name="Gellesch M."/>
            <person name="Goldberg J."/>
            <person name="Griggs A."/>
            <person name="Gujja S."/>
            <person name="Heilman E."/>
            <person name="Heiman D."/>
            <person name="Howarth C."/>
            <person name="Mehta T."/>
            <person name="Neiman D."/>
            <person name="Pearson M."/>
            <person name="Roberts A."/>
            <person name="Saif S."/>
            <person name="Shea T."/>
            <person name="Shenoy N."/>
            <person name="Sisk P."/>
            <person name="Stolte C."/>
            <person name="Sykes S."/>
            <person name="White J."/>
            <person name="Yandava C."/>
            <person name="Haas B."/>
            <person name="Nusbaum C."/>
            <person name="Birren B."/>
        </authorList>
    </citation>
    <scope>NUCLEOTIDE SEQUENCE [LARGE SCALE GENOMIC DNA]</scope>
    <source>
        <strain evidence="8">ATCC 50818</strain>
    </source>
</reference>
<organism evidence="9">
    <name type="scientific">Salpingoeca rosetta (strain ATCC 50818 / BSB-021)</name>
    <dbReference type="NCBI Taxonomy" id="946362"/>
    <lineage>
        <taxon>Eukaryota</taxon>
        <taxon>Choanoflagellata</taxon>
        <taxon>Craspedida</taxon>
        <taxon>Salpingoecidae</taxon>
        <taxon>Salpingoeca</taxon>
    </lineage>
</organism>
<dbReference type="Pfam" id="PF00645">
    <property type="entry name" value="zf-PARP"/>
    <property type="match status" value="1"/>
</dbReference>
<dbReference type="SMART" id="SM01336">
    <property type="entry name" value="zf-PARP"/>
    <property type="match status" value="1"/>
</dbReference>
<dbReference type="STRING" id="946362.F2US93"/>
<evidence type="ECO:0000259" key="7">
    <source>
        <dbReference type="PROSITE" id="PS50064"/>
    </source>
</evidence>
<feature type="compositionally biased region" description="Basic and acidic residues" evidence="6">
    <location>
        <begin position="13"/>
        <end position="35"/>
    </location>
</feature>
<feature type="compositionally biased region" description="Basic and acidic residues" evidence="6">
    <location>
        <begin position="159"/>
        <end position="171"/>
    </location>
</feature>
<dbReference type="KEGG" id="sre:PTSG_10946"/>
<evidence type="ECO:0000256" key="6">
    <source>
        <dbReference type="SAM" id="MobiDB-lite"/>
    </source>
</evidence>
<keyword evidence="3" id="KW-0863">Zinc-finger</keyword>
<protein>
    <recommendedName>
        <fullName evidence="7">PARP-type domain-containing protein</fullName>
    </recommendedName>
</protein>
<keyword evidence="4" id="KW-0862">Zinc</keyword>
<evidence type="ECO:0000256" key="3">
    <source>
        <dbReference type="ARBA" id="ARBA00022771"/>
    </source>
</evidence>
<dbReference type="Gene3D" id="3.30.1740.10">
    <property type="entry name" value="Zinc finger, PARP-type"/>
    <property type="match status" value="1"/>
</dbReference>
<keyword evidence="9" id="KW-1185">Reference proteome</keyword>
<dbReference type="InParanoid" id="F2US93"/>
<name>F2US93_SALR5</name>
<dbReference type="SUPFAM" id="SSF57716">
    <property type="entry name" value="Glucocorticoid receptor-like (DNA-binding domain)"/>
    <property type="match status" value="1"/>
</dbReference>
<evidence type="ECO:0000256" key="5">
    <source>
        <dbReference type="ARBA" id="ARBA00023242"/>
    </source>
</evidence>
<dbReference type="GO" id="GO:0003677">
    <property type="term" value="F:DNA binding"/>
    <property type="evidence" value="ECO:0007669"/>
    <property type="project" value="InterPro"/>
</dbReference>
<evidence type="ECO:0000313" key="9">
    <source>
        <dbReference type="Proteomes" id="UP000007799"/>
    </source>
</evidence>
<feature type="compositionally biased region" description="Acidic residues" evidence="6">
    <location>
        <begin position="149"/>
        <end position="158"/>
    </location>
</feature>
<feature type="region of interest" description="Disordered" evidence="6">
    <location>
        <begin position="139"/>
        <end position="180"/>
    </location>
</feature>
<keyword evidence="2" id="KW-0479">Metal-binding</keyword>
<proteinExistence type="predicted"/>
<dbReference type="AlphaFoldDB" id="F2US93"/>
<keyword evidence="5" id="KW-0539">Nucleus</keyword>
<feature type="region of interest" description="Disordered" evidence="6">
    <location>
        <begin position="1"/>
        <end position="42"/>
    </location>
</feature>
<evidence type="ECO:0000256" key="2">
    <source>
        <dbReference type="ARBA" id="ARBA00022723"/>
    </source>
</evidence>
<dbReference type="InterPro" id="IPR001510">
    <property type="entry name" value="Znf_PARP"/>
</dbReference>